<dbReference type="AlphaFoldDB" id="A0A8X6PNE5"/>
<sequence length="174" mass="20893">MALEECRRFLKERDKAKQRDKSSYEQRDKERGSLVAVLGLKQQEFLKSRGLNTVEICNDLQLYYLSTDELPRYPTPFAKCHKKEQVYSCSDEWHCSRIKACNIVRYLKEMKEQRDTERKSREVDNKSKENKEFLESSEYPKNQENQEFPGELRYSRVPIEPRVFKCPKKKKLKL</sequence>
<evidence type="ECO:0000256" key="1">
    <source>
        <dbReference type="SAM" id="MobiDB-lite"/>
    </source>
</evidence>
<accession>A0A8X6PNE5</accession>
<name>A0A8X6PNE5_NEPPI</name>
<feature type="compositionally biased region" description="Basic and acidic residues" evidence="1">
    <location>
        <begin position="114"/>
        <end position="134"/>
    </location>
</feature>
<proteinExistence type="predicted"/>
<feature type="region of interest" description="Disordered" evidence="1">
    <location>
        <begin position="114"/>
        <end position="152"/>
    </location>
</feature>
<evidence type="ECO:0000313" key="2">
    <source>
        <dbReference type="EMBL" id="GFT80336.1"/>
    </source>
</evidence>
<comment type="caution">
    <text evidence="2">The sequence shown here is derived from an EMBL/GenBank/DDBJ whole genome shotgun (WGS) entry which is preliminary data.</text>
</comment>
<dbReference type="EMBL" id="BMAW01118529">
    <property type="protein sequence ID" value="GFT80336.1"/>
    <property type="molecule type" value="Genomic_DNA"/>
</dbReference>
<evidence type="ECO:0000313" key="3">
    <source>
        <dbReference type="Proteomes" id="UP000887013"/>
    </source>
</evidence>
<keyword evidence="3" id="KW-1185">Reference proteome</keyword>
<protein>
    <submittedName>
        <fullName evidence="2">Uncharacterized protein</fullName>
    </submittedName>
</protein>
<organism evidence="2 3">
    <name type="scientific">Nephila pilipes</name>
    <name type="common">Giant wood spider</name>
    <name type="synonym">Nephila maculata</name>
    <dbReference type="NCBI Taxonomy" id="299642"/>
    <lineage>
        <taxon>Eukaryota</taxon>
        <taxon>Metazoa</taxon>
        <taxon>Ecdysozoa</taxon>
        <taxon>Arthropoda</taxon>
        <taxon>Chelicerata</taxon>
        <taxon>Arachnida</taxon>
        <taxon>Araneae</taxon>
        <taxon>Araneomorphae</taxon>
        <taxon>Entelegynae</taxon>
        <taxon>Araneoidea</taxon>
        <taxon>Nephilidae</taxon>
        <taxon>Nephila</taxon>
    </lineage>
</organism>
<reference evidence="2" key="1">
    <citation type="submission" date="2020-08" db="EMBL/GenBank/DDBJ databases">
        <title>Multicomponent nature underlies the extraordinary mechanical properties of spider dragline silk.</title>
        <authorList>
            <person name="Kono N."/>
            <person name="Nakamura H."/>
            <person name="Mori M."/>
            <person name="Yoshida Y."/>
            <person name="Ohtoshi R."/>
            <person name="Malay A.D."/>
            <person name="Moran D.A.P."/>
            <person name="Tomita M."/>
            <person name="Numata K."/>
            <person name="Arakawa K."/>
        </authorList>
    </citation>
    <scope>NUCLEOTIDE SEQUENCE</scope>
</reference>
<gene>
    <name evidence="2" type="ORF">NPIL_311641</name>
</gene>
<dbReference type="Proteomes" id="UP000887013">
    <property type="component" value="Unassembled WGS sequence"/>
</dbReference>